<gene>
    <name evidence="1" type="ordered locus">MXAN_6361</name>
</gene>
<dbReference type="eggNOG" id="ENOG5032IWM">
    <property type="taxonomic scope" value="Bacteria"/>
</dbReference>
<dbReference type="OrthoDB" id="5523087at2"/>
<dbReference type="EnsemblBacteria" id="ABF92584">
    <property type="protein sequence ID" value="ABF92584"/>
    <property type="gene ID" value="MXAN_6361"/>
</dbReference>
<dbReference type="Proteomes" id="UP000002402">
    <property type="component" value="Chromosome"/>
</dbReference>
<organism evidence="1 2">
    <name type="scientific">Myxococcus xanthus (strain DK1622)</name>
    <dbReference type="NCBI Taxonomy" id="246197"/>
    <lineage>
        <taxon>Bacteria</taxon>
        <taxon>Pseudomonadati</taxon>
        <taxon>Myxococcota</taxon>
        <taxon>Myxococcia</taxon>
        <taxon>Myxococcales</taxon>
        <taxon>Cystobacterineae</taxon>
        <taxon>Myxococcaceae</taxon>
        <taxon>Myxococcus</taxon>
    </lineage>
</organism>
<sequence>MGAGAASIPRNTGCTWSHAEEHSGMLAIQRRDAAMTAPVQLDAPDIQDVVQSRTLGLAYVGTVLVVAHNAQPPAPDDWARYCELIARHQDTATGQLVLAEGPGPNATQRQQALNQVPKDYVIPPTAVFTESPLVRGVVTLFNWFSPRAMRAFIPGDIPGAARHLGLSEEQVRRLVDIGKTVRPALQ</sequence>
<protein>
    <recommendedName>
        <fullName evidence="3">STAS/SEC14 domain-containing protein</fullName>
    </recommendedName>
</protein>
<evidence type="ECO:0000313" key="1">
    <source>
        <dbReference type="EMBL" id="ABF92584.1"/>
    </source>
</evidence>
<evidence type="ECO:0000313" key="2">
    <source>
        <dbReference type="Proteomes" id="UP000002402"/>
    </source>
</evidence>
<dbReference type="HOGENOM" id="CLU_1720369_0_0_7"/>
<dbReference type="AlphaFoldDB" id="Q1CYN8"/>
<evidence type="ECO:0008006" key="3">
    <source>
        <dbReference type="Google" id="ProtNLM"/>
    </source>
</evidence>
<dbReference type="STRING" id="246197.MXAN_6361"/>
<proteinExistence type="predicted"/>
<accession>Q1CYN8</accession>
<name>Q1CYN8_MYXXD</name>
<keyword evidence="2" id="KW-1185">Reference proteome</keyword>
<dbReference type="KEGG" id="mxa:MXAN_6361"/>
<reference evidence="1 2" key="1">
    <citation type="journal article" date="2006" name="Proc. Natl. Acad. Sci. U.S.A.">
        <title>Evolution of sensory complexity recorded in a myxobacterial genome.</title>
        <authorList>
            <person name="Goldman B.S."/>
            <person name="Nierman W.C."/>
            <person name="Kaiser D."/>
            <person name="Slater S.C."/>
            <person name="Durkin A.S."/>
            <person name="Eisen J.A."/>
            <person name="Ronning C.M."/>
            <person name="Barbazuk W.B."/>
            <person name="Blanchard M."/>
            <person name="Field C."/>
            <person name="Halling C."/>
            <person name="Hinkle G."/>
            <person name="Iartchuk O."/>
            <person name="Kim H.S."/>
            <person name="Mackenzie C."/>
            <person name="Madupu R."/>
            <person name="Miller N."/>
            <person name="Shvartsbeyn A."/>
            <person name="Sullivan S.A."/>
            <person name="Vaudin M."/>
            <person name="Wiegand R."/>
            <person name="Kaplan H.B."/>
        </authorList>
    </citation>
    <scope>NUCLEOTIDE SEQUENCE [LARGE SCALE GENOMIC DNA]</scope>
    <source>
        <strain evidence="2">DK1622</strain>
    </source>
</reference>
<dbReference type="EMBL" id="CP000113">
    <property type="protein sequence ID" value="ABF92584.1"/>
    <property type="molecule type" value="Genomic_DNA"/>
</dbReference>